<protein>
    <submittedName>
        <fullName evidence="1">Uncharacterized protein</fullName>
    </submittedName>
</protein>
<dbReference type="EMBL" id="FLYE01000014">
    <property type="protein sequence ID" value="SCA56565.1"/>
    <property type="molecule type" value="Genomic_DNA"/>
</dbReference>
<accession>A0A1C3RH05</accession>
<sequence>MSIFTQKVTNDVLSVTHKFVNFIEVGTRNSAPKNKKIRQQYMECELASSRLILYANNLLNNLASGQMSKDKRSFYIDTANVNKCCEVLEKSPLYYKHQVFADIVNTIKRLQRVNRPPKVSPFGGHSFSLSG</sequence>
<dbReference type="AlphaFoldDB" id="A0A1C3RH05"/>
<evidence type="ECO:0000313" key="1">
    <source>
        <dbReference type="EMBL" id="SCA56565.1"/>
    </source>
</evidence>
<dbReference type="STRING" id="1867952.MTBPR1_210017"/>
<reference evidence="1 2" key="1">
    <citation type="submission" date="2016-07" db="EMBL/GenBank/DDBJ databases">
        <authorList>
            <person name="Lefevre C.T."/>
        </authorList>
    </citation>
    <scope>NUCLEOTIDE SEQUENCE [LARGE SCALE GENOMIC DNA]</scope>
    <source>
        <strain evidence="1">PR1</strain>
    </source>
</reference>
<evidence type="ECO:0000313" key="2">
    <source>
        <dbReference type="Proteomes" id="UP000231658"/>
    </source>
</evidence>
<dbReference type="RefSeq" id="WP_069188666.1">
    <property type="nucleotide sequence ID" value="NZ_FLYE01000014.1"/>
</dbReference>
<gene>
    <name evidence="1" type="ORF">MTBPR1_210017</name>
</gene>
<keyword evidence="2" id="KW-1185">Reference proteome</keyword>
<organism evidence="1 2">
    <name type="scientific">Candidatus Terasakiella magnetica</name>
    <dbReference type="NCBI Taxonomy" id="1867952"/>
    <lineage>
        <taxon>Bacteria</taxon>
        <taxon>Pseudomonadati</taxon>
        <taxon>Pseudomonadota</taxon>
        <taxon>Alphaproteobacteria</taxon>
        <taxon>Rhodospirillales</taxon>
        <taxon>Terasakiellaceae</taxon>
        <taxon>Terasakiella</taxon>
    </lineage>
</organism>
<name>A0A1C3RH05_9PROT</name>
<proteinExistence type="predicted"/>
<dbReference type="Proteomes" id="UP000231658">
    <property type="component" value="Unassembled WGS sequence"/>
</dbReference>